<accession>A0A0K2GED8</accession>
<evidence type="ECO:0000256" key="4">
    <source>
        <dbReference type="ARBA" id="ARBA00023136"/>
    </source>
</evidence>
<name>A0A0K2GED8_NITMO</name>
<keyword evidence="7" id="KW-1185">Reference proteome</keyword>
<keyword evidence="2 5" id="KW-0812">Transmembrane</keyword>
<comment type="subcellular location">
    <subcellularLocation>
        <location evidence="1">Membrane</location>
        <topology evidence="1">Multi-pass membrane protein</topology>
    </subcellularLocation>
</comment>
<dbReference type="GO" id="GO:0016020">
    <property type="term" value="C:membrane"/>
    <property type="evidence" value="ECO:0007669"/>
    <property type="project" value="UniProtKB-SubCell"/>
</dbReference>
<dbReference type="Gene3D" id="1.20.1510.10">
    <property type="entry name" value="Cation efflux protein transmembrane domain"/>
    <property type="match status" value="1"/>
</dbReference>
<organism evidence="6 7">
    <name type="scientific">Nitrospira moscoviensis</name>
    <dbReference type="NCBI Taxonomy" id="42253"/>
    <lineage>
        <taxon>Bacteria</taxon>
        <taxon>Pseudomonadati</taxon>
        <taxon>Nitrospirota</taxon>
        <taxon>Nitrospiria</taxon>
        <taxon>Nitrospirales</taxon>
        <taxon>Nitrospiraceae</taxon>
        <taxon>Nitrospira</taxon>
    </lineage>
</organism>
<evidence type="ECO:0000256" key="5">
    <source>
        <dbReference type="SAM" id="Phobius"/>
    </source>
</evidence>
<feature type="transmembrane region" description="Helical" evidence="5">
    <location>
        <begin position="12"/>
        <end position="33"/>
    </location>
</feature>
<evidence type="ECO:0000313" key="7">
    <source>
        <dbReference type="Proteomes" id="UP000069205"/>
    </source>
</evidence>
<evidence type="ECO:0000256" key="3">
    <source>
        <dbReference type="ARBA" id="ARBA00022989"/>
    </source>
</evidence>
<reference evidence="6 7" key="1">
    <citation type="journal article" date="2015" name="Proc. Natl. Acad. Sci. U.S.A.">
        <title>Expanded metabolic versatility of ubiquitous nitrite-oxidizing bacteria from the genus Nitrospira.</title>
        <authorList>
            <person name="Koch H."/>
            <person name="Lucker S."/>
            <person name="Albertsen M."/>
            <person name="Kitzinger K."/>
            <person name="Herbold C."/>
            <person name="Spieck E."/>
            <person name="Nielsen P.H."/>
            <person name="Wagner M."/>
            <person name="Daims H."/>
        </authorList>
    </citation>
    <scope>NUCLEOTIDE SEQUENCE [LARGE SCALE GENOMIC DNA]</scope>
    <source>
        <strain evidence="6 7">NSP M-1</strain>
    </source>
</reference>
<evidence type="ECO:0000256" key="2">
    <source>
        <dbReference type="ARBA" id="ARBA00022692"/>
    </source>
</evidence>
<gene>
    <name evidence="6" type="ORF">NITMOv2_2915</name>
</gene>
<dbReference type="SUPFAM" id="SSF161111">
    <property type="entry name" value="Cation efflux protein transmembrane domain-like"/>
    <property type="match status" value="1"/>
</dbReference>
<dbReference type="RefSeq" id="WP_202967226.1">
    <property type="nucleotide sequence ID" value="NZ_CP011801.1"/>
</dbReference>
<sequence length="61" mass="6565">MTADAKQTEFCVYLSAILLGGLVLNALLGWWWADPVAALIMVPIIGKEGLEALRGETCCVE</sequence>
<proteinExistence type="predicted"/>
<dbReference type="PATRIC" id="fig|42253.5.peg.2885"/>
<keyword evidence="4 5" id="KW-0472">Membrane</keyword>
<dbReference type="STRING" id="42253.NITMOv2_2915"/>
<dbReference type="InterPro" id="IPR027469">
    <property type="entry name" value="Cation_efflux_TMD_sf"/>
</dbReference>
<evidence type="ECO:0000313" key="6">
    <source>
        <dbReference type="EMBL" id="ALA59321.1"/>
    </source>
</evidence>
<keyword evidence="3 5" id="KW-1133">Transmembrane helix</keyword>
<evidence type="ECO:0000256" key="1">
    <source>
        <dbReference type="ARBA" id="ARBA00004141"/>
    </source>
</evidence>
<dbReference type="KEGG" id="nmv:NITMOv2_2915"/>
<protein>
    <submittedName>
        <fullName evidence="6">Uncharacterized protein</fullName>
    </submittedName>
</protein>
<dbReference type="EMBL" id="CP011801">
    <property type="protein sequence ID" value="ALA59321.1"/>
    <property type="molecule type" value="Genomic_DNA"/>
</dbReference>
<dbReference type="Proteomes" id="UP000069205">
    <property type="component" value="Chromosome"/>
</dbReference>
<dbReference type="AlphaFoldDB" id="A0A0K2GED8"/>